<evidence type="ECO:0000313" key="2">
    <source>
        <dbReference type="EMBL" id="SPR02739.1"/>
    </source>
</evidence>
<gene>
    <name evidence="2" type="primary">traI</name>
    <name evidence="2" type="ORF">KATO_00092</name>
</gene>
<sequence length="132" mass="14618">MVIEMLIQDKKKLESESVKIAKVQNLYELSSKIHGYEIDTSSSAEVEIVKKYLENRGITFDKSTASSDLKASILFDTQTRKNYPALTAFARNSKGEITGVQAVYLNLAGDKANISTSRRSSGKTSKSFITQD</sequence>
<dbReference type="EMBL" id="LS398550">
    <property type="protein sequence ID" value="SPR02739.1"/>
    <property type="molecule type" value="Genomic_DNA"/>
</dbReference>
<proteinExistence type="predicted"/>
<reference evidence="3" key="1">
    <citation type="submission" date="2018-03" db="EMBL/GenBank/DDBJ databases">
        <authorList>
            <person name="Batty M. E."/>
            <person name="Batty M E."/>
        </authorList>
    </citation>
    <scope>NUCLEOTIDE SEQUENCE [LARGE SCALE GENOMIC DNA]</scope>
</reference>
<evidence type="ECO:0000259" key="1">
    <source>
        <dbReference type="Pfam" id="PF23639"/>
    </source>
</evidence>
<feature type="domain" description="DUF7146" evidence="1">
    <location>
        <begin position="41"/>
        <end position="127"/>
    </location>
</feature>
<organism evidence="2 3">
    <name type="scientific">Orientia tsutsugamushi</name>
    <name type="common">Rickettsia tsutsugamushi</name>
    <dbReference type="NCBI Taxonomy" id="784"/>
    <lineage>
        <taxon>Bacteria</taxon>
        <taxon>Pseudomonadati</taxon>
        <taxon>Pseudomonadota</taxon>
        <taxon>Alphaproteobacteria</taxon>
        <taxon>Rickettsiales</taxon>
        <taxon>Rickettsiaceae</taxon>
        <taxon>Rickettsieae</taxon>
        <taxon>Orientia</taxon>
    </lineage>
</organism>
<accession>A0A2U3QP77</accession>
<dbReference type="AlphaFoldDB" id="A0A2U3QP77"/>
<evidence type="ECO:0000313" key="3">
    <source>
        <dbReference type="Proteomes" id="UP000244992"/>
    </source>
</evidence>
<dbReference type="InterPro" id="IPR055570">
    <property type="entry name" value="DUF7146"/>
</dbReference>
<protein>
    <submittedName>
        <fullName evidence="2">Conjugal transfer protein TraI</fullName>
    </submittedName>
</protein>
<name>A0A2U3QP77_ORITS</name>
<dbReference type="Pfam" id="PF23639">
    <property type="entry name" value="DUF7146"/>
    <property type="match status" value="1"/>
</dbReference>
<dbReference type="Proteomes" id="UP000244992">
    <property type="component" value="Chromosome I"/>
</dbReference>